<evidence type="ECO:0000259" key="1">
    <source>
        <dbReference type="Pfam" id="PF07872"/>
    </source>
</evidence>
<gene>
    <name evidence="2" type="ORF">NCTC503_00233</name>
</gene>
<evidence type="ECO:0000313" key="3">
    <source>
        <dbReference type="Proteomes" id="UP000308489"/>
    </source>
</evidence>
<accession>A0A4U9QYX5</accession>
<protein>
    <submittedName>
        <fullName evidence="2">Protein of uncharacterized function (DUF1659)</fullName>
    </submittedName>
</protein>
<dbReference type="Proteomes" id="UP000308489">
    <property type="component" value="Chromosome 1"/>
</dbReference>
<dbReference type="RefSeq" id="WP_171011940.1">
    <property type="nucleotide sequence ID" value="NZ_CBCRUQ010000010.1"/>
</dbReference>
<reference evidence="2 3" key="1">
    <citation type="submission" date="2019-05" db="EMBL/GenBank/DDBJ databases">
        <authorList>
            <consortium name="Pathogen Informatics"/>
        </authorList>
    </citation>
    <scope>NUCLEOTIDE SEQUENCE [LARGE SCALE GENOMIC DNA]</scope>
    <source>
        <strain evidence="2 3">NCTC503</strain>
    </source>
</reference>
<name>A0A4U9QYX5_HATHI</name>
<evidence type="ECO:0000313" key="2">
    <source>
        <dbReference type="EMBL" id="VTQ82743.1"/>
    </source>
</evidence>
<dbReference type="InterPro" id="IPR012454">
    <property type="entry name" value="DUF1659"/>
</dbReference>
<proteinExistence type="predicted"/>
<dbReference type="AlphaFoldDB" id="A0A4U9QYX5"/>
<feature type="domain" description="DUF1659" evidence="1">
    <location>
        <begin position="5"/>
        <end position="72"/>
    </location>
</feature>
<keyword evidence="3" id="KW-1185">Reference proteome</keyword>
<dbReference type="EMBL" id="LR590481">
    <property type="protein sequence ID" value="VTQ82743.1"/>
    <property type="molecule type" value="Genomic_DNA"/>
</dbReference>
<dbReference type="Pfam" id="PF07872">
    <property type="entry name" value="DUF1659"/>
    <property type="match status" value="1"/>
</dbReference>
<dbReference type="KEGG" id="hhw:NCTC503_00233"/>
<sequence length="75" mass="8313">MSVISQKSQRVFNVQYAKGINAKGEDIIKEQKIGSIKLDAKDEDVFAIGEAIKNIMATTISGFIINEEVELIKQN</sequence>
<organism evidence="2 3">
    <name type="scientific">Hathewaya histolytica</name>
    <name type="common">Clostridium histolyticum</name>
    <dbReference type="NCBI Taxonomy" id="1498"/>
    <lineage>
        <taxon>Bacteria</taxon>
        <taxon>Bacillati</taxon>
        <taxon>Bacillota</taxon>
        <taxon>Clostridia</taxon>
        <taxon>Eubacteriales</taxon>
        <taxon>Clostridiaceae</taxon>
        <taxon>Hathewaya</taxon>
    </lineage>
</organism>